<evidence type="ECO:0000256" key="1">
    <source>
        <dbReference type="ARBA" id="ARBA00023002"/>
    </source>
</evidence>
<dbReference type="Proteomes" id="UP000813444">
    <property type="component" value="Unassembled WGS sequence"/>
</dbReference>
<name>A0A8K0WKG3_9HYPO</name>
<dbReference type="InterPro" id="IPR036291">
    <property type="entry name" value="NAD(P)-bd_dom_sf"/>
</dbReference>
<dbReference type="PANTHER" id="PTHR43157">
    <property type="entry name" value="PHOSPHATIDYLINOSITOL-GLYCAN BIOSYNTHESIS CLASS F PROTEIN-RELATED"/>
    <property type="match status" value="1"/>
</dbReference>
<dbReference type="InterPro" id="IPR002347">
    <property type="entry name" value="SDR_fam"/>
</dbReference>
<keyword evidence="1" id="KW-0560">Oxidoreductase</keyword>
<sequence length="320" mass="34930">MFKTMYKSYDQAFPPRPTFTEKDVPLLDGKVYIVTGANTGVGKCVAQILYSKNAKVYVAARSESKALAAIDDIKKAEPSSKGQLVFLHLDLADLSTIKASAETFLQAESRLHVLFNNAGTVQGYDMQLGVNCLGSFLFTKLLTPCIKATAKAEPAASVRVVWVASSAAEMHFAPPGGVPMDNLDYHVDKDSMTKYSISKAGNVLHNLEYAKLLKADGVASVALNPGNLRSDLWRHQFTPVSLFLNTFILHPTIHGAYTEIFAAFSPEITMENTGTWVAPWGRFAELREDLVAAGKSEAEGGSGIAKQFWDWSEEQVKPFA</sequence>
<comment type="caution">
    <text evidence="2">The sequence shown here is derived from an EMBL/GenBank/DDBJ whole genome shotgun (WGS) entry which is preliminary data.</text>
</comment>
<dbReference type="AlphaFoldDB" id="A0A8K0WKG3"/>
<dbReference type="OrthoDB" id="191139at2759"/>
<proteinExistence type="predicted"/>
<reference evidence="2" key="1">
    <citation type="journal article" date="2021" name="Nat. Commun.">
        <title>Genetic determinants of endophytism in the Arabidopsis root mycobiome.</title>
        <authorList>
            <person name="Mesny F."/>
            <person name="Miyauchi S."/>
            <person name="Thiergart T."/>
            <person name="Pickel B."/>
            <person name="Atanasova L."/>
            <person name="Karlsson M."/>
            <person name="Huettel B."/>
            <person name="Barry K.W."/>
            <person name="Haridas S."/>
            <person name="Chen C."/>
            <person name="Bauer D."/>
            <person name="Andreopoulos W."/>
            <person name="Pangilinan J."/>
            <person name="LaButti K."/>
            <person name="Riley R."/>
            <person name="Lipzen A."/>
            <person name="Clum A."/>
            <person name="Drula E."/>
            <person name="Henrissat B."/>
            <person name="Kohler A."/>
            <person name="Grigoriev I.V."/>
            <person name="Martin F.M."/>
            <person name="Hacquard S."/>
        </authorList>
    </citation>
    <scope>NUCLEOTIDE SEQUENCE</scope>
    <source>
        <strain evidence="2">MPI-CAGE-CH-0235</strain>
    </source>
</reference>
<accession>A0A8K0WKG3</accession>
<evidence type="ECO:0000313" key="3">
    <source>
        <dbReference type="Proteomes" id="UP000813444"/>
    </source>
</evidence>
<dbReference type="PANTHER" id="PTHR43157:SF31">
    <property type="entry name" value="PHOSPHATIDYLINOSITOL-GLYCAN BIOSYNTHESIS CLASS F PROTEIN"/>
    <property type="match status" value="1"/>
</dbReference>
<evidence type="ECO:0008006" key="4">
    <source>
        <dbReference type="Google" id="ProtNLM"/>
    </source>
</evidence>
<dbReference type="Gene3D" id="3.40.50.720">
    <property type="entry name" value="NAD(P)-binding Rossmann-like Domain"/>
    <property type="match status" value="1"/>
</dbReference>
<dbReference type="Pfam" id="PF00106">
    <property type="entry name" value="adh_short"/>
    <property type="match status" value="1"/>
</dbReference>
<dbReference type="EMBL" id="JAGPNK010000017">
    <property type="protein sequence ID" value="KAH7305823.1"/>
    <property type="molecule type" value="Genomic_DNA"/>
</dbReference>
<evidence type="ECO:0000313" key="2">
    <source>
        <dbReference type="EMBL" id="KAH7305823.1"/>
    </source>
</evidence>
<gene>
    <name evidence="2" type="ORF">B0I35DRAFT_443341</name>
</gene>
<protein>
    <recommendedName>
        <fullName evidence="4">NAD(P)-binding protein</fullName>
    </recommendedName>
</protein>
<organism evidence="2 3">
    <name type="scientific">Stachybotrys elegans</name>
    <dbReference type="NCBI Taxonomy" id="80388"/>
    <lineage>
        <taxon>Eukaryota</taxon>
        <taxon>Fungi</taxon>
        <taxon>Dikarya</taxon>
        <taxon>Ascomycota</taxon>
        <taxon>Pezizomycotina</taxon>
        <taxon>Sordariomycetes</taxon>
        <taxon>Hypocreomycetidae</taxon>
        <taxon>Hypocreales</taxon>
        <taxon>Stachybotryaceae</taxon>
        <taxon>Stachybotrys</taxon>
    </lineage>
</organism>
<dbReference type="PRINTS" id="PR00081">
    <property type="entry name" value="GDHRDH"/>
</dbReference>
<dbReference type="GO" id="GO:0016491">
    <property type="term" value="F:oxidoreductase activity"/>
    <property type="evidence" value="ECO:0007669"/>
    <property type="project" value="UniProtKB-KW"/>
</dbReference>
<dbReference type="SUPFAM" id="SSF51735">
    <property type="entry name" value="NAD(P)-binding Rossmann-fold domains"/>
    <property type="match status" value="1"/>
</dbReference>
<keyword evidence="3" id="KW-1185">Reference proteome</keyword>